<feature type="domain" description="DUF4166" evidence="1">
    <location>
        <begin position="16"/>
        <end position="200"/>
    </location>
</feature>
<dbReference type="RefSeq" id="WP_162358022.1">
    <property type="nucleotide sequence ID" value="NZ_CP048209.1"/>
</dbReference>
<reference evidence="2 3" key="1">
    <citation type="submission" date="2020-01" db="EMBL/GenBank/DDBJ databases">
        <title>Paenibacillus sp. nov., isolated from tomato rhizosphere.</title>
        <authorList>
            <person name="Weon H.-Y."/>
            <person name="Lee S.A."/>
        </authorList>
    </citation>
    <scope>NUCLEOTIDE SEQUENCE [LARGE SCALE GENOMIC DNA]</scope>
    <source>
        <strain evidence="2 3">12200R-189</strain>
    </source>
</reference>
<sequence length="225" mass="26077">MKSIYERVLGASFRTLHPRMQERFGFNSQDGVASIGKGVMERIWYAKWASAPLLLGSTRRIMFPQAGENIPFTVANYAYRDSFGRETVTWSRRFRFPNGVRKFDATMIYSPERRRIVDYLGTKQHLAVDLALDVSPNGGIHIRSGEQRFYEKLLRFRFPERLTGVADVYEWYDDAAGCYRIKVDVNNPVLGPVFRYAGRFQASRISMADKRVPQEALPAREEFRE</sequence>
<dbReference type="AlphaFoldDB" id="A0A6C0G133"/>
<dbReference type="EMBL" id="CP048209">
    <property type="protein sequence ID" value="QHT61583.1"/>
    <property type="molecule type" value="Genomic_DNA"/>
</dbReference>
<dbReference type="Proteomes" id="UP000476064">
    <property type="component" value="Chromosome"/>
</dbReference>
<accession>A0A6C0G133</accession>
<organism evidence="2 3">
    <name type="scientific">Paenibacillus lycopersici</name>
    <dbReference type="NCBI Taxonomy" id="2704462"/>
    <lineage>
        <taxon>Bacteria</taxon>
        <taxon>Bacillati</taxon>
        <taxon>Bacillota</taxon>
        <taxon>Bacilli</taxon>
        <taxon>Bacillales</taxon>
        <taxon>Paenibacillaceae</taxon>
        <taxon>Paenibacillus</taxon>
    </lineage>
</organism>
<keyword evidence="3" id="KW-1185">Reference proteome</keyword>
<evidence type="ECO:0000313" key="2">
    <source>
        <dbReference type="EMBL" id="QHT61583.1"/>
    </source>
</evidence>
<gene>
    <name evidence="2" type="ORF">GXP70_17480</name>
</gene>
<protein>
    <submittedName>
        <fullName evidence="2">DUF4166 domain-containing protein</fullName>
    </submittedName>
</protein>
<proteinExistence type="predicted"/>
<dbReference type="KEGG" id="plyc:GXP70_17480"/>
<dbReference type="Pfam" id="PF13761">
    <property type="entry name" value="DUF4166"/>
    <property type="match status" value="1"/>
</dbReference>
<name>A0A6C0G133_9BACL</name>
<dbReference type="InterPro" id="IPR025311">
    <property type="entry name" value="DUF4166"/>
</dbReference>
<evidence type="ECO:0000313" key="3">
    <source>
        <dbReference type="Proteomes" id="UP000476064"/>
    </source>
</evidence>
<evidence type="ECO:0000259" key="1">
    <source>
        <dbReference type="Pfam" id="PF13761"/>
    </source>
</evidence>